<evidence type="ECO:0000256" key="1">
    <source>
        <dbReference type="ARBA" id="ARBA00022441"/>
    </source>
</evidence>
<evidence type="ECO:0000313" key="5">
    <source>
        <dbReference type="Proteomes" id="UP000694569"/>
    </source>
</evidence>
<dbReference type="Ensembl" id="ENSLLET00000023783.1">
    <property type="protein sequence ID" value="ENSLLEP00000022909.1"/>
    <property type="gene ID" value="ENSLLEG00000014430.1"/>
</dbReference>
<dbReference type="PANTHER" id="PTHR45632">
    <property type="entry name" value="LD33804P"/>
    <property type="match status" value="1"/>
</dbReference>
<reference evidence="4" key="1">
    <citation type="submission" date="2025-08" db="UniProtKB">
        <authorList>
            <consortium name="Ensembl"/>
        </authorList>
    </citation>
    <scope>IDENTIFICATION</scope>
</reference>
<accession>A0A8C5W6Q8</accession>
<organism evidence="4 5">
    <name type="scientific">Leptobrachium leishanense</name>
    <name type="common">Leishan spiny toad</name>
    <dbReference type="NCBI Taxonomy" id="445787"/>
    <lineage>
        <taxon>Eukaryota</taxon>
        <taxon>Metazoa</taxon>
        <taxon>Chordata</taxon>
        <taxon>Craniata</taxon>
        <taxon>Vertebrata</taxon>
        <taxon>Euteleostomi</taxon>
        <taxon>Amphibia</taxon>
        <taxon>Batrachia</taxon>
        <taxon>Anura</taxon>
        <taxon>Pelobatoidea</taxon>
        <taxon>Megophryidae</taxon>
        <taxon>Leptobrachium</taxon>
    </lineage>
</organism>
<keyword evidence="3" id="KW-0812">Transmembrane</keyword>
<dbReference type="PANTHER" id="PTHR45632:SF3">
    <property type="entry name" value="KELCH-LIKE PROTEIN 32"/>
    <property type="match status" value="1"/>
</dbReference>
<dbReference type="GeneTree" id="ENSGT00940000156069"/>
<dbReference type="InterPro" id="IPR006652">
    <property type="entry name" value="Kelch_1"/>
</dbReference>
<name>A0A8C5W6Q8_9ANUR</name>
<keyword evidence="3" id="KW-0472">Membrane</keyword>
<dbReference type="AlphaFoldDB" id="A0A8C5W6Q8"/>
<dbReference type="Gene3D" id="2.120.10.80">
    <property type="entry name" value="Kelch-type beta propeller"/>
    <property type="match status" value="1"/>
</dbReference>
<sequence>MCVCTLIYAYISIYTYVNIQNWYTPSFFMYSYVFVSVTGCVYELYTVYIYIHTHIHTHTHIRTYRNVTKNIFKYMKEYKLCLFRERIKRNNWCSTVSASPNDKSVVAQGLYKSMPQFFKPRLGMAKEEMIIIVEAASKNSSSSSSICYSPQAEKVSKLSNPPAELHKVGTVVTPDNDIFIAGGQVPLKNPKINHSKPTKHLDSKDPMLSVRVKPSLVWSDGCIYAIGWVSIGGELNRRTVERYDCERDEWTMMSPLTCAWQWNVAVVVHDCIYVMAYNLTYCYIPRSGIWVEMAMRQTSRCLASAAAFEDKIIYLGGLHTGNNSGIRLSSNTVDGSSVTVEVYDVNKNEWYMAANIPQLSYPILSVSSSEKRTCMKKPSMQSTSMTWTLISGFCVNRFQSVSFGKEFRCAVGKLYPGMNTCLQVSPWSRTGG</sequence>
<dbReference type="Proteomes" id="UP000694569">
    <property type="component" value="Unplaced"/>
</dbReference>
<dbReference type="SUPFAM" id="SSF117281">
    <property type="entry name" value="Kelch motif"/>
    <property type="match status" value="1"/>
</dbReference>
<evidence type="ECO:0000313" key="4">
    <source>
        <dbReference type="Ensembl" id="ENSLLEP00000022909.1"/>
    </source>
</evidence>
<keyword evidence="1" id="KW-0880">Kelch repeat</keyword>
<evidence type="ECO:0000256" key="3">
    <source>
        <dbReference type="SAM" id="Phobius"/>
    </source>
</evidence>
<feature type="transmembrane region" description="Helical" evidence="3">
    <location>
        <begin position="27"/>
        <end position="51"/>
    </location>
</feature>
<keyword evidence="3" id="KW-1133">Transmembrane helix</keyword>
<reference evidence="4" key="2">
    <citation type="submission" date="2025-09" db="UniProtKB">
        <authorList>
            <consortium name="Ensembl"/>
        </authorList>
    </citation>
    <scope>IDENTIFICATION</scope>
</reference>
<evidence type="ECO:0008006" key="6">
    <source>
        <dbReference type="Google" id="ProtNLM"/>
    </source>
</evidence>
<evidence type="ECO:0000256" key="2">
    <source>
        <dbReference type="ARBA" id="ARBA00022737"/>
    </source>
</evidence>
<dbReference type="OrthoDB" id="6359816at2759"/>
<protein>
    <recommendedName>
        <fullName evidence="6">Kelch repeat and BTB domain-containing protein 2</fullName>
    </recommendedName>
</protein>
<keyword evidence="2" id="KW-0677">Repeat</keyword>
<keyword evidence="5" id="KW-1185">Reference proteome</keyword>
<proteinExistence type="predicted"/>
<dbReference type="InterPro" id="IPR015915">
    <property type="entry name" value="Kelch-typ_b-propeller"/>
</dbReference>
<dbReference type="Pfam" id="PF01344">
    <property type="entry name" value="Kelch_1"/>
    <property type="match status" value="1"/>
</dbReference>